<dbReference type="PANTHER" id="PTHR23282">
    <property type="entry name" value="APICAL ENDOSOMAL GLYCOPROTEIN PRECURSOR"/>
    <property type="match status" value="1"/>
</dbReference>
<keyword evidence="2" id="KW-0812">Transmembrane</keyword>
<dbReference type="Pfam" id="PF00629">
    <property type="entry name" value="MAM"/>
    <property type="match status" value="1"/>
</dbReference>
<dbReference type="AlphaFoldDB" id="A0A9X0D0Z6"/>
<dbReference type="EMBL" id="MU826352">
    <property type="protein sequence ID" value="KAJ7380819.1"/>
    <property type="molecule type" value="Genomic_DNA"/>
</dbReference>
<sequence>FISCGSLGPTPGPTPTPKGSLMDEDFEDCVSCWINEKDGHDQMDWIIGRGETSSLSTGPSYDHTKKTISGRYLYIDASSTTTPGWNHADLESRLLVVQRRCYMSFWYHMYGSGVGALWVVAYVYNDPTNLV</sequence>
<feature type="transmembrane region" description="Helical" evidence="2">
    <location>
        <begin position="105"/>
        <end position="124"/>
    </location>
</feature>
<organism evidence="4 5">
    <name type="scientific">Desmophyllum pertusum</name>
    <dbReference type="NCBI Taxonomy" id="174260"/>
    <lineage>
        <taxon>Eukaryota</taxon>
        <taxon>Metazoa</taxon>
        <taxon>Cnidaria</taxon>
        <taxon>Anthozoa</taxon>
        <taxon>Hexacorallia</taxon>
        <taxon>Scleractinia</taxon>
        <taxon>Caryophylliina</taxon>
        <taxon>Caryophylliidae</taxon>
        <taxon>Desmophyllum</taxon>
    </lineage>
</organism>
<reference evidence="4" key="1">
    <citation type="submission" date="2023-01" db="EMBL/GenBank/DDBJ databases">
        <title>Genome assembly of the deep-sea coral Lophelia pertusa.</title>
        <authorList>
            <person name="Herrera S."/>
            <person name="Cordes E."/>
        </authorList>
    </citation>
    <scope>NUCLEOTIDE SEQUENCE</scope>
    <source>
        <strain evidence="4">USNM1676648</strain>
        <tissue evidence="4">Polyp</tissue>
    </source>
</reference>
<feature type="non-terminal residue" evidence="4">
    <location>
        <position position="1"/>
    </location>
</feature>
<dbReference type="PANTHER" id="PTHR23282:SF101">
    <property type="entry name" value="MAM DOMAIN-CONTAINING PROTEIN"/>
    <property type="match status" value="1"/>
</dbReference>
<dbReference type="InterPro" id="IPR051560">
    <property type="entry name" value="MAM_domain-containing"/>
</dbReference>
<feature type="non-terminal residue" evidence="4">
    <location>
        <position position="131"/>
    </location>
</feature>
<protein>
    <recommendedName>
        <fullName evidence="3">MAM domain-containing protein</fullName>
    </recommendedName>
</protein>
<dbReference type="InterPro" id="IPR013320">
    <property type="entry name" value="ConA-like_dom_sf"/>
</dbReference>
<keyword evidence="2" id="KW-0472">Membrane</keyword>
<gene>
    <name evidence="4" type="ORF">OS493_007206</name>
</gene>
<feature type="region of interest" description="Disordered" evidence="1">
    <location>
        <begin position="1"/>
        <end position="21"/>
    </location>
</feature>
<dbReference type="GO" id="GO:0016020">
    <property type="term" value="C:membrane"/>
    <property type="evidence" value="ECO:0007669"/>
    <property type="project" value="InterPro"/>
</dbReference>
<dbReference type="InterPro" id="IPR000998">
    <property type="entry name" value="MAM_dom"/>
</dbReference>
<dbReference type="Proteomes" id="UP001163046">
    <property type="component" value="Unassembled WGS sequence"/>
</dbReference>
<evidence type="ECO:0000313" key="4">
    <source>
        <dbReference type="EMBL" id="KAJ7380819.1"/>
    </source>
</evidence>
<dbReference type="SUPFAM" id="SSF49899">
    <property type="entry name" value="Concanavalin A-like lectins/glucanases"/>
    <property type="match status" value="1"/>
</dbReference>
<dbReference type="PROSITE" id="PS50060">
    <property type="entry name" value="MAM_2"/>
    <property type="match status" value="1"/>
</dbReference>
<accession>A0A9X0D0Z6</accession>
<dbReference type="OrthoDB" id="5962238at2759"/>
<evidence type="ECO:0000313" key="5">
    <source>
        <dbReference type="Proteomes" id="UP001163046"/>
    </source>
</evidence>
<evidence type="ECO:0000256" key="2">
    <source>
        <dbReference type="SAM" id="Phobius"/>
    </source>
</evidence>
<dbReference type="Gene3D" id="2.60.120.200">
    <property type="match status" value="1"/>
</dbReference>
<feature type="domain" description="MAM" evidence="3">
    <location>
        <begin position="22"/>
        <end position="131"/>
    </location>
</feature>
<evidence type="ECO:0000259" key="3">
    <source>
        <dbReference type="PROSITE" id="PS50060"/>
    </source>
</evidence>
<keyword evidence="2" id="KW-1133">Transmembrane helix</keyword>
<comment type="caution">
    <text evidence="4">The sequence shown here is derived from an EMBL/GenBank/DDBJ whole genome shotgun (WGS) entry which is preliminary data.</text>
</comment>
<proteinExistence type="predicted"/>
<evidence type="ECO:0000256" key="1">
    <source>
        <dbReference type="SAM" id="MobiDB-lite"/>
    </source>
</evidence>
<keyword evidence="5" id="KW-1185">Reference proteome</keyword>
<name>A0A9X0D0Z6_9CNID</name>